<protein>
    <submittedName>
        <fullName evidence="2">Uncharacterized protein</fullName>
    </submittedName>
</protein>
<gene>
    <name evidence="2" type="ORF">IEQ34_016160</name>
</gene>
<dbReference type="Proteomes" id="UP000775213">
    <property type="component" value="Unassembled WGS sequence"/>
</dbReference>
<keyword evidence="3" id="KW-1185">Reference proteome</keyword>
<comment type="caution">
    <text evidence="2">The sequence shown here is derived from an EMBL/GenBank/DDBJ whole genome shotgun (WGS) entry which is preliminary data.</text>
</comment>
<evidence type="ECO:0000256" key="1">
    <source>
        <dbReference type="SAM" id="Phobius"/>
    </source>
</evidence>
<accession>A0AAV7GDB9</accession>
<keyword evidence="1" id="KW-0812">Transmembrane</keyword>
<proteinExistence type="predicted"/>
<evidence type="ECO:0000313" key="2">
    <source>
        <dbReference type="EMBL" id="KAH0454236.1"/>
    </source>
</evidence>
<keyword evidence="1" id="KW-0472">Membrane</keyword>
<organism evidence="2 3">
    <name type="scientific">Dendrobium chrysotoxum</name>
    <name type="common">Orchid</name>
    <dbReference type="NCBI Taxonomy" id="161865"/>
    <lineage>
        <taxon>Eukaryota</taxon>
        <taxon>Viridiplantae</taxon>
        <taxon>Streptophyta</taxon>
        <taxon>Embryophyta</taxon>
        <taxon>Tracheophyta</taxon>
        <taxon>Spermatophyta</taxon>
        <taxon>Magnoliopsida</taxon>
        <taxon>Liliopsida</taxon>
        <taxon>Asparagales</taxon>
        <taxon>Orchidaceae</taxon>
        <taxon>Epidendroideae</taxon>
        <taxon>Malaxideae</taxon>
        <taxon>Dendrobiinae</taxon>
        <taxon>Dendrobium</taxon>
    </lineage>
</organism>
<sequence length="153" mass="17574">MVLQTTVARLLRPFRPPSPDYGPLDHHRRLRAGKNRHVWLIGPANYRTDISSEERHGSINVQPQLCIRTPNRIIILSKDGPRAIVFDILVGVEEVHGRSWFEFVFESGRELTWMISLLFSFHLGFFWGVVTLFLVMKISCEMGIVSHVGGVFF</sequence>
<feature type="transmembrane region" description="Helical" evidence="1">
    <location>
        <begin position="111"/>
        <end position="135"/>
    </location>
</feature>
<evidence type="ECO:0000313" key="3">
    <source>
        <dbReference type="Proteomes" id="UP000775213"/>
    </source>
</evidence>
<keyword evidence="1" id="KW-1133">Transmembrane helix</keyword>
<dbReference type="EMBL" id="JAGFBR010000015">
    <property type="protein sequence ID" value="KAH0454236.1"/>
    <property type="molecule type" value="Genomic_DNA"/>
</dbReference>
<name>A0AAV7GDB9_DENCH</name>
<reference evidence="2 3" key="1">
    <citation type="journal article" date="2021" name="Hortic Res">
        <title>Chromosome-scale assembly of the Dendrobium chrysotoxum genome enhances the understanding of orchid evolution.</title>
        <authorList>
            <person name="Zhang Y."/>
            <person name="Zhang G.Q."/>
            <person name="Zhang D."/>
            <person name="Liu X.D."/>
            <person name="Xu X.Y."/>
            <person name="Sun W.H."/>
            <person name="Yu X."/>
            <person name="Zhu X."/>
            <person name="Wang Z.W."/>
            <person name="Zhao X."/>
            <person name="Zhong W.Y."/>
            <person name="Chen H."/>
            <person name="Yin W.L."/>
            <person name="Huang T."/>
            <person name="Niu S.C."/>
            <person name="Liu Z.J."/>
        </authorList>
    </citation>
    <scope>NUCLEOTIDE SEQUENCE [LARGE SCALE GENOMIC DNA]</scope>
    <source>
        <strain evidence="2">Lindl</strain>
    </source>
</reference>
<dbReference type="AlphaFoldDB" id="A0AAV7GDB9"/>